<name>A0A7V7RI29_9BACI</name>
<dbReference type="EMBL" id="WBOT01000012">
    <property type="protein sequence ID" value="KAB2329477.1"/>
    <property type="molecule type" value="Genomic_DNA"/>
</dbReference>
<evidence type="ECO:0000313" key="1">
    <source>
        <dbReference type="EMBL" id="KAB2329477.1"/>
    </source>
</evidence>
<dbReference type="RefSeq" id="WP_151576050.1">
    <property type="nucleotide sequence ID" value="NZ_WBOT01000012.1"/>
</dbReference>
<comment type="caution">
    <text evidence="1">The sequence shown here is derived from an EMBL/GenBank/DDBJ whole genome shotgun (WGS) entry which is preliminary data.</text>
</comment>
<reference evidence="1 2" key="1">
    <citation type="journal article" date="2014" name="Arch. Microbiol.">
        <title>Bacillus mesophilum sp. nov., strain IITR-54T, a novel 4-chlorobiphenyl dechlorinating bacterium.</title>
        <authorList>
            <person name="Manickam N."/>
            <person name="Singh N.K."/>
            <person name="Bajaj A."/>
            <person name="Kumar R.M."/>
            <person name="Kaur G."/>
            <person name="Kaur N."/>
            <person name="Bala M."/>
            <person name="Kumar A."/>
            <person name="Mayilraj S."/>
        </authorList>
    </citation>
    <scope>NUCLEOTIDE SEQUENCE [LARGE SCALE GENOMIC DNA]</scope>
    <source>
        <strain evidence="1 2">IITR-54</strain>
    </source>
</reference>
<organism evidence="1 2">
    <name type="scientific">Bacillus mesophilum</name>
    <dbReference type="NCBI Taxonomy" id="1071718"/>
    <lineage>
        <taxon>Bacteria</taxon>
        <taxon>Bacillati</taxon>
        <taxon>Bacillota</taxon>
        <taxon>Bacilli</taxon>
        <taxon>Bacillales</taxon>
        <taxon>Bacillaceae</taxon>
        <taxon>Bacillus</taxon>
    </lineage>
</organism>
<dbReference type="AlphaFoldDB" id="A0A7V7RI29"/>
<evidence type="ECO:0000313" key="2">
    <source>
        <dbReference type="Proteomes" id="UP000441354"/>
    </source>
</evidence>
<proteinExistence type="predicted"/>
<gene>
    <name evidence="1" type="ORF">F7732_21365</name>
</gene>
<sequence length="94" mass="10686">MQKGLLDKFLSRLSECHSVESYISVLSWGISEYKAQSEYPSSEIAISNPVALMTIEVYLKCPEAVENYAYQEESVSIIYNRLNNEKQLQVIGAF</sequence>
<accession>A0A7V7RI29</accession>
<keyword evidence="2" id="KW-1185">Reference proteome</keyword>
<protein>
    <submittedName>
        <fullName evidence="1">Uncharacterized protein</fullName>
    </submittedName>
</protein>
<dbReference type="Proteomes" id="UP000441354">
    <property type="component" value="Unassembled WGS sequence"/>
</dbReference>